<feature type="active site" description="Proton donor/acceptor" evidence="3">
    <location>
        <position position="240"/>
    </location>
</feature>
<dbReference type="GO" id="GO:0046487">
    <property type="term" value="P:glyoxylate metabolic process"/>
    <property type="evidence" value="ECO:0007669"/>
    <property type="project" value="TreeGrafter"/>
</dbReference>
<proteinExistence type="inferred from homology"/>
<evidence type="ECO:0000256" key="1">
    <source>
        <dbReference type="ARBA" id="ARBA00023235"/>
    </source>
</evidence>
<dbReference type="InterPro" id="IPR026040">
    <property type="entry name" value="HyI-like"/>
</dbReference>
<comment type="caution">
    <text evidence="5">The sequence shown here is derived from an EMBL/GenBank/DDBJ whole genome shotgun (WGS) entry which is preliminary data.</text>
</comment>
<accession>A0A839SNT9</accession>
<sequence>MPRFAANLTMLFNEHPFLDRFTAAADAGFEAVEFLFPYDHSPQQVADMLHGRGLTQALFNLPPGDWAAGERGIAGLPGREQEFQDSVGLALDYAKALNCKTLHVMSGICPPDADRAHYLETYAGNLRFAAEMLGKEGITVVVEPLNNRDVPNYLIPRPADARQVINAAGAGNLGLQFDFYHAQIMGGDLSRSFEANLDLIRHIQIAGVPERHEPTVGEINYGYLFALIDRLGYDGWIGCEYKPRADTLTGLRWLQQVGAQ</sequence>
<dbReference type="SUPFAM" id="SSF51658">
    <property type="entry name" value="Xylose isomerase-like"/>
    <property type="match status" value="1"/>
</dbReference>
<dbReference type="PANTHER" id="PTHR43489">
    <property type="entry name" value="ISOMERASE"/>
    <property type="match status" value="1"/>
</dbReference>
<dbReference type="GO" id="GO:0008903">
    <property type="term" value="F:hydroxypyruvate isomerase activity"/>
    <property type="evidence" value="ECO:0007669"/>
    <property type="project" value="UniProtKB-EC"/>
</dbReference>
<evidence type="ECO:0000256" key="3">
    <source>
        <dbReference type="PIRSR" id="PIRSR006241-50"/>
    </source>
</evidence>
<dbReference type="AlphaFoldDB" id="A0A839SNT9"/>
<organism evidence="5 6">
    <name type="scientific">Limibacillus halophilus</name>
    <dbReference type="NCBI Taxonomy" id="1579333"/>
    <lineage>
        <taxon>Bacteria</taxon>
        <taxon>Pseudomonadati</taxon>
        <taxon>Pseudomonadota</taxon>
        <taxon>Alphaproteobacteria</taxon>
        <taxon>Rhodospirillales</taxon>
        <taxon>Rhodovibrionaceae</taxon>
        <taxon>Limibacillus</taxon>
    </lineage>
</organism>
<keyword evidence="1 2" id="KW-0413">Isomerase</keyword>
<evidence type="ECO:0000313" key="5">
    <source>
        <dbReference type="EMBL" id="MBB3064567.1"/>
    </source>
</evidence>
<dbReference type="PIRSF" id="PIRSF006241">
    <property type="entry name" value="HyI"/>
    <property type="match status" value="1"/>
</dbReference>
<dbReference type="PANTHER" id="PTHR43489:SF6">
    <property type="entry name" value="HYDROXYPYRUVATE ISOMERASE-RELATED"/>
    <property type="match status" value="1"/>
</dbReference>
<dbReference type="RefSeq" id="WP_183415379.1">
    <property type="nucleotide sequence ID" value="NZ_JACHXA010000002.1"/>
</dbReference>
<evidence type="ECO:0000256" key="2">
    <source>
        <dbReference type="PIRNR" id="PIRNR006241"/>
    </source>
</evidence>
<dbReference type="FunFam" id="3.20.20.150:FF:000007">
    <property type="entry name" value="Hydroxypyruvate isomerase"/>
    <property type="match status" value="1"/>
</dbReference>
<protein>
    <submittedName>
        <fullName evidence="5">Hydroxypyruvate isomerase</fullName>
        <ecNumber evidence="5">5.3.1.22</ecNumber>
    </submittedName>
</protein>
<keyword evidence="5" id="KW-0670">Pyruvate</keyword>
<dbReference type="Pfam" id="PF01261">
    <property type="entry name" value="AP_endonuc_2"/>
    <property type="match status" value="1"/>
</dbReference>
<dbReference type="InterPro" id="IPR053398">
    <property type="entry name" value="HPT_OtnI_isomerases"/>
</dbReference>
<reference evidence="5 6" key="1">
    <citation type="submission" date="2020-08" db="EMBL/GenBank/DDBJ databases">
        <title>Genomic Encyclopedia of Type Strains, Phase III (KMG-III): the genomes of soil and plant-associated and newly described type strains.</title>
        <authorList>
            <person name="Whitman W."/>
        </authorList>
    </citation>
    <scope>NUCLEOTIDE SEQUENCE [LARGE SCALE GENOMIC DNA]</scope>
    <source>
        <strain evidence="5 6">CECT 8803</strain>
    </source>
</reference>
<evidence type="ECO:0000259" key="4">
    <source>
        <dbReference type="Pfam" id="PF01261"/>
    </source>
</evidence>
<comment type="similarity">
    <text evidence="2">Belongs to the hyi family.</text>
</comment>
<dbReference type="InterPro" id="IPR036237">
    <property type="entry name" value="Xyl_isomerase-like_sf"/>
</dbReference>
<keyword evidence="6" id="KW-1185">Reference proteome</keyword>
<gene>
    <name evidence="5" type="ORF">FHR98_000839</name>
</gene>
<dbReference type="Gene3D" id="3.20.20.150">
    <property type="entry name" value="Divalent-metal-dependent TIM barrel enzymes"/>
    <property type="match status" value="1"/>
</dbReference>
<dbReference type="EMBL" id="JACHXA010000002">
    <property type="protein sequence ID" value="MBB3064567.1"/>
    <property type="molecule type" value="Genomic_DNA"/>
</dbReference>
<dbReference type="Proteomes" id="UP000581135">
    <property type="component" value="Unassembled WGS sequence"/>
</dbReference>
<feature type="domain" description="Xylose isomerase-like TIM barrel" evidence="4">
    <location>
        <begin position="21"/>
        <end position="256"/>
    </location>
</feature>
<dbReference type="InterPro" id="IPR050417">
    <property type="entry name" value="Sugar_Epim/Isomerase"/>
</dbReference>
<dbReference type="EC" id="5.3.1.22" evidence="5"/>
<dbReference type="InterPro" id="IPR013022">
    <property type="entry name" value="Xyl_isomerase-like_TIM-brl"/>
</dbReference>
<feature type="active site" description="Proton donor/acceptor" evidence="3">
    <location>
        <position position="143"/>
    </location>
</feature>
<dbReference type="NCBIfam" id="NF043033">
    <property type="entry name" value="OxoTetrIsom"/>
    <property type="match status" value="1"/>
</dbReference>
<name>A0A839SNT9_9PROT</name>
<evidence type="ECO:0000313" key="6">
    <source>
        <dbReference type="Proteomes" id="UP000581135"/>
    </source>
</evidence>